<evidence type="ECO:0000313" key="2">
    <source>
        <dbReference type="Proteomes" id="UP000887561"/>
    </source>
</evidence>
<dbReference type="Proteomes" id="UP000887561">
    <property type="component" value="Unplaced"/>
</dbReference>
<dbReference type="PANTHER" id="PTHR21530:SF7">
    <property type="entry name" value="TRAB DOMAIN-CONTAINING PROTEIN"/>
    <property type="match status" value="1"/>
</dbReference>
<sequence>MLLNRLFARCTCLPASQAICRSFSANATLVKSTQTPVKLKKEEIELELSNVLRNEEDALQNVRPWQQLELLPIHNFKHVCLQKNFLFKRKKWDERRALMDPGVKLLHYPYTPSTPPPEYLDSSQWNEAFTSARIFLLGTKHDTIKSVNDVRLLMSAVHADFVFLGMSSSQAELLIGSNKLELMPKYSQESTEKFLEGITDIPKALSKITVKAHLKNLHTLRQHCQKYMCKYSEFTFARNALPETIPGCAGFILGLPREEKLDRLVDLAEEFLIEHILLQLDPNRPPRIDYNQLDILLGWARDLIEWADYKESFSFKLEQVPKRGKLLQEDNFKKAANWFDKFMDETFPDGRQAMILRQNREMVKNLQTLIHRGTIEKLAAAQRQNVDHFEPLTVIAIVGHRHVPGICEIWERPEEKSAPRLVLTVPPNLEEKRVKISKTPLILKYLKNNWIWHNKNGTEKCPTPPISRKRRRTTPTEREEDDDSSSNNEGNDTPERTRFRPSEEIVEGQRGMETEQNVSTPSISALTETAASEGRE</sequence>
<proteinExistence type="predicted"/>
<dbReference type="InterPro" id="IPR046345">
    <property type="entry name" value="TraB_PrgY-like"/>
</dbReference>
<dbReference type="WBParaSite" id="scaffold2072_cov178.g4186">
    <property type="protein sequence ID" value="scaffold2072_cov178.g4186"/>
    <property type="gene ID" value="scaffold2072_cov178.g4186"/>
</dbReference>
<feature type="compositionally biased region" description="Basic and acidic residues" evidence="1">
    <location>
        <begin position="493"/>
        <end position="503"/>
    </location>
</feature>
<organism evidence="2 3">
    <name type="scientific">Meloidogyne javanica</name>
    <name type="common">Root-knot nematode worm</name>
    <dbReference type="NCBI Taxonomy" id="6303"/>
    <lineage>
        <taxon>Eukaryota</taxon>
        <taxon>Metazoa</taxon>
        <taxon>Ecdysozoa</taxon>
        <taxon>Nematoda</taxon>
        <taxon>Chromadorea</taxon>
        <taxon>Rhabditida</taxon>
        <taxon>Tylenchina</taxon>
        <taxon>Tylenchomorpha</taxon>
        <taxon>Tylenchoidea</taxon>
        <taxon>Meloidogynidae</taxon>
        <taxon>Meloidogyninae</taxon>
        <taxon>Meloidogyne</taxon>
        <taxon>Meloidogyne incognita group</taxon>
    </lineage>
</organism>
<evidence type="ECO:0000256" key="1">
    <source>
        <dbReference type="SAM" id="MobiDB-lite"/>
    </source>
</evidence>
<evidence type="ECO:0000313" key="3">
    <source>
        <dbReference type="WBParaSite" id="scaffold2072_cov178.g4186"/>
    </source>
</evidence>
<feature type="compositionally biased region" description="Polar residues" evidence="1">
    <location>
        <begin position="514"/>
        <end position="530"/>
    </location>
</feature>
<keyword evidence="2" id="KW-1185">Reference proteome</keyword>
<dbReference type="PANTHER" id="PTHR21530">
    <property type="entry name" value="PHEROMONE SHUTDOWN PROTEIN"/>
    <property type="match status" value="1"/>
</dbReference>
<protein>
    <submittedName>
        <fullName evidence="3">Uncharacterized protein</fullName>
    </submittedName>
</protein>
<reference evidence="3" key="1">
    <citation type="submission" date="2022-11" db="UniProtKB">
        <authorList>
            <consortium name="WormBaseParasite"/>
        </authorList>
    </citation>
    <scope>IDENTIFICATION</scope>
</reference>
<name>A0A915LXT5_MELJA</name>
<feature type="region of interest" description="Disordered" evidence="1">
    <location>
        <begin position="454"/>
        <end position="536"/>
    </location>
</feature>
<accession>A0A915LXT5</accession>
<dbReference type="AlphaFoldDB" id="A0A915LXT5"/>